<sequence length="199" mass="22209">MTNRSSTPPDFQSEPSSTRARRLAGQETSAVTARRTVTVLEPRLMATGADMQAYLQVSRPAARAILEDLRIKPLPGGRHDLRDVWFALWGIRNVPDEGIQEMRTPLLTVAELAVLTGGCARTIRRAGDSRCRQWRLPRHVDLGPRTRRYLRPLVMAAIYDLEPEPWLSPAPRKPILQSGLVVKTRFAPAGTSTNGHNRS</sequence>
<dbReference type="RefSeq" id="WP_183474404.1">
    <property type="nucleotide sequence ID" value="NZ_JACIBX010000010.1"/>
</dbReference>
<gene>
    <name evidence="2" type="ORF">FHS00_002607</name>
</gene>
<name>A0ABR6HRB4_9RHOB</name>
<accession>A0ABR6HRB4</accession>
<evidence type="ECO:0000313" key="2">
    <source>
        <dbReference type="EMBL" id="MBB3713006.1"/>
    </source>
</evidence>
<comment type="caution">
    <text evidence="2">The sequence shown here is derived from an EMBL/GenBank/DDBJ whole genome shotgun (WGS) entry which is preliminary data.</text>
</comment>
<feature type="compositionally biased region" description="Polar residues" evidence="1">
    <location>
        <begin position="1"/>
        <end position="18"/>
    </location>
</feature>
<dbReference type="EMBL" id="JACIBX010000010">
    <property type="protein sequence ID" value="MBB3713006.1"/>
    <property type="molecule type" value="Genomic_DNA"/>
</dbReference>
<organism evidence="2 3">
    <name type="scientific">Limimaricola variabilis</name>
    <dbReference type="NCBI Taxonomy" id="1492771"/>
    <lineage>
        <taxon>Bacteria</taxon>
        <taxon>Pseudomonadati</taxon>
        <taxon>Pseudomonadota</taxon>
        <taxon>Alphaproteobacteria</taxon>
        <taxon>Rhodobacterales</taxon>
        <taxon>Paracoccaceae</taxon>
        <taxon>Limimaricola</taxon>
    </lineage>
</organism>
<feature type="region of interest" description="Disordered" evidence="1">
    <location>
        <begin position="1"/>
        <end position="30"/>
    </location>
</feature>
<protein>
    <submittedName>
        <fullName evidence="2">Uncharacterized protein</fullName>
    </submittedName>
</protein>
<dbReference type="Proteomes" id="UP000576152">
    <property type="component" value="Unassembled WGS sequence"/>
</dbReference>
<evidence type="ECO:0000313" key="3">
    <source>
        <dbReference type="Proteomes" id="UP000576152"/>
    </source>
</evidence>
<proteinExistence type="predicted"/>
<keyword evidence="3" id="KW-1185">Reference proteome</keyword>
<reference evidence="2 3" key="1">
    <citation type="submission" date="2020-08" db="EMBL/GenBank/DDBJ databases">
        <title>Genomic Encyclopedia of Type Strains, Phase III (KMG-III): the genomes of soil and plant-associated and newly described type strains.</title>
        <authorList>
            <person name="Whitman W."/>
        </authorList>
    </citation>
    <scope>NUCLEOTIDE SEQUENCE [LARGE SCALE GENOMIC DNA]</scope>
    <source>
        <strain evidence="2 3">CECT 8572</strain>
    </source>
</reference>
<evidence type="ECO:0000256" key="1">
    <source>
        <dbReference type="SAM" id="MobiDB-lite"/>
    </source>
</evidence>